<keyword evidence="2" id="KW-0732">Signal</keyword>
<evidence type="ECO:0008006" key="5">
    <source>
        <dbReference type="Google" id="ProtNLM"/>
    </source>
</evidence>
<sequence>MKKISSLFVALAFCLSVTACGGSSGRADEALTGKYIAVTGTAMGMTLSGDDVAGFTIELKSGGKATLAIEGDSADGKWVNDDSTLTLTVEKVDMVGQLGEDTITFENFMEEMIGTSMELKFAKEGTDAAKPENFLPEEEKALLGKWTGISVTDALDADASAEISPDALKATLNADHTASVSLNGEEIAAPKWSFYSDMVSFDGDVADGASLYGEVKDGVFTITYSGDDYYSFTMGNGTEAADAGTEASAGAESGAEQALAAGEPSSTGDGYAPREDVLRLIKWIDDDYADGLTYEEVRDFIGVDGYDCGNSGPNNMTALGDHYFNWYADETHYIHVCFRGREDSGRFECCQWNTSGFDSSEWKDISLADWLVANASTDTENITMEMKEFFDGGIVKVSADVPKGKWYCEENGSKAYFYNVPDKDSQNSGSPRIETEVDKTVEGFDFYKDNFENLEEIESRTIGGIEMSGRRYKYVGMDWTEYVGKLDDNFAISVKISDVDISDGTESDGILNSMQFSW</sequence>
<evidence type="ECO:0000256" key="2">
    <source>
        <dbReference type="SAM" id="SignalP"/>
    </source>
</evidence>
<dbReference type="RefSeq" id="WP_307254149.1">
    <property type="nucleotide sequence ID" value="NZ_JAUSTO010000006.1"/>
</dbReference>
<comment type="caution">
    <text evidence="3">The sequence shown here is derived from an EMBL/GenBank/DDBJ whole genome shotgun (WGS) entry which is preliminary data.</text>
</comment>
<reference evidence="3" key="1">
    <citation type="submission" date="2023-07" db="EMBL/GenBank/DDBJ databases">
        <title>Genomic Encyclopedia of Type Strains, Phase IV (KMG-IV): sequencing the most valuable type-strain genomes for metagenomic binning, comparative biology and taxonomic classification.</title>
        <authorList>
            <person name="Goeker M."/>
        </authorList>
    </citation>
    <scope>NUCLEOTIDE SEQUENCE</scope>
    <source>
        <strain evidence="3">DSM 19659</strain>
    </source>
</reference>
<evidence type="ECO:0000313" key="4">
    <source>
        <dbReference type="Proteomes" id="UP001241537"/>
    </source>
</evidence>
<feature type="chain" id="PRO_5042017352" description="Lipoprotein" evidence="2">
    <location>
        <begin position="20"/>
        <end position="518"/>
    </location>
</feature>
<proteinExistence type="predicted"/>
<organism evidence="3 4">
    <name type="scientific">Moryella indoligenes</name>
    <dbReference type="NCBI Taxonomy" id="371674"/>
    <lineage>
        <taxon>Bacteria</taxon>
        <taxon>Bacillati</taxon>
        <taxon>Bacillota</taxon>
        <taxon>Clostridia</taxon>
        <taxon>Lachnospirales</taxon>
        <taxon>Lachnospiraceae</taxon>
        <taxon>Moryella</taxon>
    </lineage>
</organism>
<protein>
    <recommendedName>
        <fullName evidence="5">Lipoprotein</fullName>
    </recommendedName>
</protein>
<evidence type="ECO:0000256" key="1">
    <source>
        <dbReference type="SAM" id="MobiDB-lite"/>
    </source>
</evidence>
<accession>A0AAE3VA37</accession>
<gene>
    <name evidence="3" type="ORF">J2S20_001165</name>
</gene>
<dbReference type="EMBL" id="JAUSTO010000006">
    <property type="protein sequence ID" value="MDQ0152473.1"/>
    <property type="molecule type" value="Genomic_DNA"/>
</dbReference>
<feature type="region of interest" description="Disordered" evidence="1">
    <location>
        <begin position="241"/>
        <end position="271"/>
    </location>
</feature>
<evidence type="ECO:0000313" key="3">
    <source>
        <dbReference type="EMBL" id="MDQ0152473.1"/>
    </source>
</evidence>
<feature type="compositionally biased region" description="Low complexity" evidence="1">
    <location>
        <begin position="241"/>
        <end position="263"/>
    </location>
</feature>
<keyword evidence="4" id="KW-1185">Reference proteome</keyword>
<name>A0AAE3VA37_9FIRM</name>
<dbReference type="PROSITE" id="PS51257">
    <property type="entry name" value="PROKAR_LIPOPROTEIN"/>
    <property type="match status" value="1"/>
</dbReference>
<feature type="signal peptide" evidence="2">
    <location>
        <begin position="1"/>
        <end position="19"/>
    </location>
</feature>
<dbReference type="AlphaFoldDB" id="A0AAE3VA37"/>
<dbReference type="Proteomes" id="UP001241537">
    <property type="component" value="Unassembled WGS sequence"/>
</dbReference>